<dbReference type="AlphaFoldDB" id="A0A8H4VHY8"/>
<accession>A0A8H4VHY8</accession>
<sequence>MSSPLLGFKSQNRGFSQSLGQVNIIIPGKDGVDDPDGGNSTPSNYYSLNAYSAAVLFEVFLYGIYSTLFALCVRILLRNKRSTQKLLLACAAIMFALATVDVVLEISFLFWFVVKANTIPQADVHFKYLIYITSNLIADSLVIYRCYTVWNRSKRVIILPLFLLLCGSALGYGFIAVSKEDYRFRQLLIAFLFTTVSLNLLVTVLMSGRIWWIARKARSILGPGLTSKYTTMIAIIVESGVIYSIYFILDVVAQNLILDAGLAQVVGIVPTLIIVQIGLGRDAHDIDEGTTATMVRTDGTRAFNITRTSTNDHAYANDPPPGSPPMSDFGSPTISIPPSTFSGMQQLQQTSLRSSSRLYDLRRMDSRKTEEDVESGYS</sequence>
<dbReference type="EMBL" id="JAACJL010000059">
    <property type="protein sequence ID" value="KAF4609972.1"/>
    <property type="molecule type" value="Genomic_DNA"/>
</dbReference>
<keyword evidence="2" id="KW-1133">Transmembrane helix</keyword>
<protein>
    <submittedName>
        <fullName evidence="3">Uncharacterized protein</fullName>
    </submittedName>
</protein>
<feature type="transmembrane region" description="Helical" evidence="2">
    <location>
        <begin position="229"/>
        <end position="249"/>
    </location>
</feature>
<evidence type="ECO:0000256" key="2">
    <source>
        <dbReference type="SAM" id="Phobius"/>
    </source>
</evidence>
<evidence type="ECO:0000313" key="4">
    <source>
        <dbReference type="Proteomes" id="UP000521872"/>
    </source>
</evidence>
<feature type="transmembrane region" description="Helical" evidence="2">
    <location>
        <begin position="261"/>
        <end position="279"/>
    </location>
</feature>
<feature type="transmembrane region" description="Helical" evidence="2">
    <location>
        <begin position="50"/>
        <end position="77"/>
    </location>
</feature>
<keyword evidence="4" id="KW-1185">Reference proteome</keyword>
<comment type="caution">
    <text evidence="3">The sequence shown here is derived from an EMBL/GenBank/DDBJ whole genome shotgun (WGS) entry which is preliminary data.</text>
</comment>
<feature type="transmembrane region" description="Helical" evidence="2">
    <location>
        <begin position="126"/>
        <end position="144"/>
    </location>
</feature>
<organism evidence="3 4">
    <name type="scientific">Agrocybe pediades</name>
    <dbReference type="NCBI Taxonomy" id="84607"/>
    <lineage>
        <taxon>Eukaryota</taxon>
        <taxon>Fungi</taxon>
        <taxon>Dikarya</taxon>
        <taxon>Basidiomycota</taxon>
        <taxon>Agaricomycotina</taxon>
        <taxon>Agaricomycetes</taxon>
        <taxon>Agaricomycetidae</taxon>
        <taxon>Agaricales</taxon>
        <taxon>Agaricineae</taxon>
        <taxon>Strophariaceae</taxon>
        <taxon>Agrocybe</taxon>
    </lineage>
</organism>
<keyword evidence="2" id="KW-0472">Membrane</keyword>
<gene>
    <name evidence="3" type="ORF">D9613_010563</name>
</gene>
<feature type="transmembrane region" description="Helical" evidence="2">
    <location>
        <begin position="156"/>
        <end position="175"/>
    </location>
</feature>
<evidence type="ECO:0000256" key="1">
    <source>
        <dbReference type="SAM" id="MobiDB-lite"/>
    </source>
</evidence>
<reference evidence="3 4" key="1">
    <citation type="submission" date="2019-12" db="EMBL/GenBank/DDBJ databases">
        <authorList>
            <person name="Floudas D."/>
            <person name="Bentzer J."/>
            <person name="Ahren D."/>
            <person name="Johansson T."/>
            <person name="Persson P."/>
            <person name="Tunlid A."/>
        </authorList>
    </citation>
    <scope>NUCLEOTIDE SEQUENCE [LARGE SCALE GENOMIC DNA]</scope>
    <source>
        <strain evidence="3 4">CBS 102.39</strain>
    </source>
</reference>
<feature type="region of interest" description="Disordered" evidence="1">
    <location>
        <begin position="306"/>
        <end position="378"/>
    </location>
</feature>
<dbReference type="Proteomes" id="UP000521872">
    <property type="component" value="Unassembled WGS sequence"/>
</dbReference>
<feature type="compositionally biased region" description="Low complexity" evidence="1">
    <location>
        <begin position="329"/>
        <end position="358"/>
    </location>
</feature>
<keyword evidence="2" id="KW-0812">Transmembrane</keyword>
<evidence type="ECO:0000313" key="3">
    <source>
        <dbReference type="EMBL" id="KAF4609972.1"/>
    </source>
</evidence>
<proteinExistence type="predicted"/>
<feature type="transmembrane region" description="Helical" evidence="2">
    <location>
        <begin position="187"/>
        <end position="208"/>
    </location>
</feature>
<feature type="compositionally biased region" description="Basic and acidic residues" evidence="1">
    <location>
        <begin position="359"/>
        <end position="370"/>
    </location>
</feature>
<feature type="transmembrane region" description="Helical" evidence="2">
    <location>
        <begin position="86"/>
        <end position="114"/>
    </location>
</feature>
<name>A0A8H4VHY8_9AGAR</name>